<dbReference type="EMBL" id="JASKYM010000001">
    <property type="protein sequence ID" value="MDK2562787.1"/>
    <property type="molecule type" value="Genomic_DNA"/>
</dbReference>
<keyword evidence="2" id="KW-1185">Reference proteome</keyword>
<organism evidence="1 2">
    <name type="scientific">Romboutsia sedimentorum</name>
    <dbReference type="NCBI Taxonomy" id="1368474"/>
    <lineage>
        <taxon>Bacteria</taxon>
        <taxon>Bacillati</taxon>
        <taxon>Bacillota</taxon>
        <taxon>Clostridia</taxon>
        <taxon>Peptostreptococcales</taxon>
        <taxon>Peptostreptococcaceae</taxon>
        <taxon>Romboutsia</taxon>
    </lineage>
</organism>
<sequence>MNNLEPLKLFQDLQLVSTKYTTLKLKDTEKELQDNKKLNSLLEFYKSSIDQIKEKSNFVSKQTRDELRNASSKDIYKALTDLNNLAYDKYLFVKNSAIDIESTTIKAVMLSTVDELILINKSIKNKEYLEDKNTYLYIYEKILVNSFMTFLALKDMDIENKKRNNLSQAILSQIKTLSIISM</sequence>
<evidence type="ECO:0000313" key="1">
    <source>
        <dbReference type="EMBL" id="MDK2562787.1"/>
    </source>
</evidence>
<evidence type="ECO:0000313" key="2">
    <source>
        <dbReference type="Proteomes" id="UP001301012"/>
    </source>
</evidence>
<gene>
    <name evidence="1" type="ORF">QOZ84_04425</name>
</gene>
<dbReference type="RefSeq" id="WP_284131747.1">
    <property type="nucleotide sequence ID" value="NZ_JASKYM010000001.1"/>
</dbReference>
<name>A0ABT7E782_9FIRM</name>
<accession>A0ABT7E782</accession>
<dbReference type="Proteomes" id="UP001301012">
    <property type="component" value="Unassembled WGS sequence"/>
</dbReference>
<reference evidence="1 2" key="1">
    <citation type="submission" date="2023-05" db="EMBL/GenBank/DDBJ databases">
        <title>Rombocin, a short stable natural nisin variant, displays selective antimicrobial activity against Listeria monocytogenes and employs dual mode of action to kill target bacterial strains.</title>
        <authorList>
            <person name="Wambui J."/>
            <person name="Stephan R."/>
            <person name="Kuipers O.P."/>
        </authorList>
    </citation>
    <scope>NUCLEOTIDE SEQUENCE [LARGE SCALE GENOMIC DNA]</scope>
    <source>
        <strain evidence="1 2">RC002</strain>
    </source>
</reference>
<comment type="caution">
    <text evidence="1">The sequence shown here is derived from an EMBL/GenBank/DDBJ whole genome shotgun (WGS) entry which is preliminary data.</text>
</comment>
<protein>
    <submittedName>
        <fullName evidence="1">Uncharacterized protein</fullName>
    </submittedName>
</protein>
<proteinExistence type="predicted"/>